<protein>
    <submittedName>
        <fullName evidence="2">Membrane protease subunit, stomatin/prohibitin family, contains C-terminal Zn-ribbon domain</fullName>
    </submittedName>
</protein>
<dbReference type="SUPFAM" id="SSF117892">
    <property type="entry name" value="Band 7/SPFH domain"/>
    <property type="match status" value="1"/>
</dbReference>
<dbReference type="Pfam" id="PF13421">
    <property type="entry name" value="Band_7_1"/>
    <property type="match status" value="1"/>
</dbReference>
<accession>A0A1M6KAP5</accession>
<name>A0A1M6KAP5_9FIRM</name>
<reference evidence="2 3" key="1">
    <citation type="submission" date="2016-11" db="EMBL/GenBank/DDBJ databases">
        <authorList>
            <person name="Varghese N."/>
            <person name="Submissions S."/>
        </authorList>
    </citation>
    <scope>NUCLEOTIDE SEQUENCE [LARGE SCALE GENOMIC DNA]</scope>
    <source>
        <strain evidence="2 3">DSM 19027</strain>
    </source>
</reference>
<dbReference type="Proteomes" id="UP000324781">
    <property type="component" value="Unassembled WGS sequence"/>
</dbReference>
<dbReference type="CDD" id="cd03408">
    <property type="entry name" value="SPFH_like_u1"/>
    <property type="match status" value="1"/>
</dbReference>
<dbReference type="AlphaFoldDB" id="A0A1M6KAP5"/>
<dbReference type="PANTHER" id="PTHR37826:SF2">
    <property type="entry name" value="ZINC-RIBBON DOMAIN-CONTAINING PROTEIN"/>
    <property type="match status" value="1"/>
</dbReference>
<evidence type="ECO:0000313" key="2">
    <source>
        <dbReference type="EMBL" id="SHJ55969.1"/>
    </source>
</evidence>
<evidence type="ECO:0000313" key="3">
    <source>
        <dbReference type="Proteomes" id="UP000324781"/>
    </source>
</evidence>
<keyword evidence="3" id="KW-1185">Reference proteome</keyword>
<dbReference type="GO" id="GO:0008233">
    <property type="term" value="F:peptidase activity"/>
    <property type="evidence" value="ECO:0007669"/>
    <property type="project" value="UniProtKB-KW"/>
</dbReference>
<dbReference type="GO" id="GO:0006508">
    <property type="term" value="P:proteolysis"/>
    <property type="evidence" value="ECO:0007669"/>
    <property type="project" value="UniProtKB-KW"/>
</dbReference>
<gene>
    <name evidence="2" type="ORF">SAMN05444373_10726</name>
</gene>
<dbReference type="OrthoDB" id="9764015at2"/>
<evidence type="ECO:0000259" key="1">
    <source>
        <dbReference type="Pfam" id="PF13421"/>
    </source>
</evidence>
<dbReference type="InterPro" id="IPR036013">
    <property type="entry name" value="Band_7/SPFH_dom_sf"/>
</dbReference>
<dbReference type="RefSeq" id="WP_149679663.1">
    <property type="nucleotide sequence ID" value="NZ_FQZP01000072.1"/>
</dbReference>
<keyword evidence="2" id="KW-0645">Protease</keyword>
<organism evidence="2 3">
    <name type="scientific">Thermoclostridium caenicola</name>
    <dbReference type="NCBI Taxonomy" id="659425"/>
    <lineage>
        <taxon>Bacteria</taxon>
        <taxon>Bacillati</taxon>
        <taxon>Bacillota</taxon>
        <taxon>Clostridia</taxon>
        <taxon>Eubacteriales</taxon>
        <taxon>Oscillospiraceae</taxon>
        <taxon>Thermoclostridium</taxon>
    </lineage>
</organism>
<proteinExistence type="predicted"/>
<dbReference type="PANTHER" id="PTHR37826">
    <property type="entry name" value="FLOTILLIN BAND_7_5 DOMAIN PROTEIN"/>
    <property type="match status" value="1"/>
</dbReference>
<keyword evidence="2" id="KW-0378">Hydrolase</keyword>
<sequence length="439" mass="48398">MGIIRAAFEAVRGGLADQWLEVFEAGDMSDTTVMTTGVKVRTDKRNRNLKGTDNIVTDGSIIHVYPNQFMILTDGGKVIDYTAEPGYYKVDNKTSPSLFNGQFGEALKETFGRIKFGGTTPYAQKVIFINLQEIKNIPFGTVNAVNYFDTFYNAELFLRCHGYFSIRIVDPLKFYAEAIPKNRDRVEITDIHKLYLSEFLTALQASINKMSADGIRISHVTSKGMELAKYMADVLDDTWTEKRGMLIESVGINSISYDENSRKLIDRYNQVGMMAKPELRETYVQTTIADSIKAAASNNAGAMTGFLGLGMAMQTGGAFMSAASQTNQFQMQQQMQQQAQQSQQAQPAGGETWVCSCGTSNSGKFCINCGKPKAADGSWKCSCGSVNTGKFCPQCGSKKPETQAKTFKCDKCGWQPADPANPPKFCPECGDPFNEQDMI</sequence>
<dbReference type="InterPro" id="IPR033880">
    <property type="entry name" value="SPFH_YdjI"/>
</dbReference>
<dbReference type="EMBL" id="FQZP01000072">
    <property type="protein sequence ID" value="SHJ55969.1"/>
    <property type="molecule type" value="Genomic_DNA"/>
</dbReference>
<feature type="domain" description="SPFH" evidence="1">
    <location>
        <begin position="53"/>
        <end position="271"/>
    </location>
</feature>